<evidence type="ECO:0000313" key="1">
    <source>
        <dbReference type="EMBL" id="CAJ0584018.1"/>
    </source>
</evidence>
<proteinExistence type="predicted"/>
<keyword evidence="2" id="KW-1185">Reference proteome</keyword>
<name>A0AA36DA82_9BILA</name>
<comment type="caution">
    <text evidence="1">The sequence shown here is derived from an EMBL/GenBank/DDBJ whole genome shotgun (WGS) entry which is preliminary data.</text>
</comment>
<accession>A0AA36DA82</accession>
<gene>
    <name evidence="1" type="ORF">MSPICULIGERA_LOCUS22086</name>
</gene>
<feature type="non-terminal residue" evidence="1">
    <location>
        <position position="1"/>
    </location>
</feature>
<dbReference type="EMBL" id="CATQJA010002665">
    <property type="protein sequence ID" value="CAJ0584018.1"/>
    <property type="molecule type" value="Genomic_DNA"/>
</dbReference>
<reference evidence="1" key="1">
    <citation type="submission" date="2023-06" db="EMBL/GenBank/DDBJ databases">
        <authorList>
            <person name="Delattre M."/>
        </authorList>
    </citation>
    <scope>NUCLEOTIDE SEQUENCE</scope>
    <source>
        <strain evidence="1">AF72</strain>
    </source>
</reference>
<dbReference type="Proteomes" id="UP001177023">
    <property type="component" value="Unassembled WGS sequence"/>
</dbReference>
<sequence>MRKVSHSQMRKVSQTQFMRRALSDPVLIKPSHENFLVEWNAIEQAPSIYDKDADPLYGILIRIAELDLSGVPRHSSAEERYKIGQKVERQQRRRHSIMLANLRDAGYTAEGLKESSSAPDILQLCFSSHMDRKRVSFGIEAILPPSYHSGLASPSSPNARPILLKKCIDQIDTTLPLSHMDFDTFAAWRRGSKMSIDLQAKKRKESKSSIPERPEPHHPLAFVKSALISCFQRRSYCRTRPDQSF</sequence>
<dbReference type="AlphaFoldDB" id="A0AA36DA82"/>
<evidence type="ECO:0000313" key="2">
    <source>
        <dbReference type="Proteomes" id="UP001177023"/>
    </source>
</evidence>
<protein>
    <submittedName>
        <fullName evidence="1">Uncharacterized protein</fullName>
    </submittedName>
</protein>
<organism evidence="1 2">
    <name type="scientific">Mesorhabditis spiculigera</name>
    <dbReference type="NCBI Taxonomy" id="96644"/>
    <lineage>
        <taxon>Eukaryota</taxon>
        <taxon>Metazoa</taxon>
        <taxon>Ecdysozoa</taxon>
        <taxon>Nematoda</taxon>
        <taxon>Chromadorea</taxon>
        <taxon>Rhabditida</taxon>
        <taxon>Rhabditina</taxon>
        <taxon>Rhabditomorpha</taxon>
        <taxon>Rhabditoidea</taxon>
        <taxon>Rhabditidae</taxon>
        <taxon>Mesorhabditinae</taxon>
        <taxon>Mesorhabditis</taxon>
    </lineage>
</organism>